<dbReference type="InterPro" id="IPR015947">
    <property type="entry name" value="PUA-like_sf"/>
</dbReference>
<feature type="domain" description="Pre-PUA" evidence="3">
    <location>
        <begin position="4"/>
        <end position="86"/>
    </location>
</feature>
<protein>
    <recommendedName>
        <fullName evidence="8">Eukaryotic translation initiation factor 2D</fullName>
    </recommendedName>
</protein>
<evidence type="ECO:0000313" key="7">
    <source>
        <dbReference type="Proteomes" id="UP001515480"/>
    </source>
</evidence>
<comment type="caution">
    <text evidence="6">The sequence shown here is derived from an EMBL/GenBank/DDBJ whole genome shotgun (WGS) entry which is preliminary data.</text>
</comment>
<evidence type="ECO:0000256" key="1">
    <source>
        <dbReference type="SAM" id="MobiDB-lite"/>
    </source>
</evidence>
<dbReference type="InterPro" id="IPR041366">
    <property type="entry name" value="Pre-PUA"/>
</dbReference>
<feature type="domain" description="SUI1" evidence="2">
    <location>
        <begin position="513"/>
        <end position="581"/>
    </location>
</feature>
<dbReference type="Pfam" id="PF17832">
    <property type="entry name" value="Pre-PUA"/>
    <property type="match status" value="1"/>
</dbReference>
<accession>A0AB34JGY9</accession>
<proteinExistence type="predicted"/>
<dbReference type="SUPFAM" id="SSF88697">
    <property type="entry name" value="PUA domain-like"/>
    <property type="match status" value="1"/>
</dbReference>
<dbReference type="InterPro" id="IPR057429">
    <property type="entry name" value="WH_eIF2D"/>
</dbReference>
<dbReference type="Pfam" id="PF25304">
    <property type="entry name" value="WHD_eIF2D"/>
    <property type="match status" value="1"/>
</dbReference>
<keyword evidence="7" id="KW-1185">Reference proteome</keyword>
<gene>
    <name evidence="6" type="ORF">AB1Y20_022245</name>
</gene>
<dbReference type="InterPro" id="IPR048248">
    <property type="entry name" value="PUA_eIF2d-like"/>
</dbReference>
<evidence type="ECO:0000313" key="6">
    <source>
        <dbReference type="EMBL" id="KAL1520676.1"/>
    </source>
</evidence>
<dbReference type="GO" id="GO:0001731">
    <property type="term" value="P:formation of translation preinitiation complex"/>
    <property type="evidence" value="ECO:0007669"/>
    <property type="project" value="InterPro"/>
</dbReference>
<reference evidence="6 7" key="1">
    <citation type="journal article" date="2024" name="Science">
        <title>Giant polyketide synthase enzymes in the biosynthesis of giant marine polyether toxins.</title>
        <authorList>
            <person name="Fallon T.R."/>
            <person name="Shende V.V."/>
            <person name="Wierzbicki I.H."/>
            <person name="Pendleton A.L."/>
            <person name="Watervoot N.F."/>
            <person name="Auber R.P."/>
            <person name="Gonzalez D.J."/>
            <person name="Wisecaver J.H."/>
            <person name="Moore B.S."/>
        </authorList>
    </citation>
    <scope>NUCLEOTIDE SEQUENCE [LARGE SCALE GENOMIC DNA]</scope>
    <source>
        <strain evidence="6 7">12B1</strain>
    </source>
</reference>
<dbReference type="InterPro" id="IPR039757">
    <property type="entry name" value="EIF2D"/>
</dbReference>
<dbReference type="AlphaFoldDB" id="A0AB34JGY9"/>
<feature type="region of interest" description="Disordered" evidence="1">
    <location>
        <begin position="592"/>
        <end position="613"/>
    </location>
</feature>
<feature type="domain" description="eIF2D winged helix" evidence="4">
    <location>
        <begin position="284"/>
        <end position="357"/>
    </location>
</feature>
<feature type="compositionally biased region" description="Gly residues" evidence="1">
    <location>
        <begin position="238"/>
        <end position="257"/>
    </location>
</feature>
<evidence type="ECO:0000259" key="2">
    <source>
        <dbReference type="Pfam" id="PF01253"/>
    </source>
</evidence>
<feature type="domain" description="Eukaryotic translation initiation factor 2D-like PUA RNA-binding" evidence="5">
    <location>
        <begin position="90"/>
        <end position="177"/>
    </location>
</feature>
<sequence>MSAFKKELTVKSDQKLSGKDSKKLLGEVERALPGFPASDLLAKRELSLRKPSGGVSAKLYCEGSVPLLFELNGQIFPSLAALWRFPTPPLPALVVPPPVSRFLLSGADLMLPCVMRCEPRGADAPAAGSAACVLIEGNPAAVAVGRLVVGGAALAEALATSPRPKGRCLESMHVFGDALWKYSGKPLPNEGFQSVDGERVVEPLERAEAPPAGRSGGEASGGEVSSCGGLLSRLPPLGGDGGDGGDSGDGGDGGSDGTQGEVRGEAGRPDELDAAAGSEKEEMDELLRACFLQAAHSISPAQLPMTANRFYTHHMRPARPVGSSVDVKGSTYARLLPFLQAMKAEGLCELQLPKSGEPLLCAIHRGAEAYRTFVCWERTAGQAETEAEQCGRPPPLSVSQLYRPREPQRPVFAACGETNRKAYYSAEEAVALLERYLVNEGVRPPANNGDAIPLGPVLTDALFQEGEAYGGGALPTQLPWHSVKQRWLARLELWIRLAGASLEKPKLFAGKNPPAVVISTQQRRGHSVTLVDNVSTFGVEPPMLADELQTALGGRAWVEEDKTVLLQGLWDRAVAEHLVKVHAVPSSFIDNKSAGKAGMSQRKDKKATNIRTT</sequence>
<dbReference type="GO" id="GO:0003743">
    <property type="term" value="F:translation initiation factor activity"/>
    <property type="evidence" value="ECO:0007669"/>
    <property type="project" value="InterPro"/>
</dbReference>
<dbReference type="PANTHER" id="PTHR12217:SF4">
    <property type="entry name" value="EUKARYOTIC TRANSLATION INITIATION FACTOR 2D"/>
    <property type="match status" value="1"/>
</dbReference>
<dbReference type="SUPFAM" id="SSF55159">
    <property type="entry name" value="eIF1-like"/>
    <property type="match status" value="1"/>
</dbReference>
<name>A0AB34JGY9_PRYPA</name>
<dbReference type="PANTHER" id="PTHR12217">
    <property type="entry name" value="EUKARYOTIC TRANSLATION INITIATION FACTOR 2D"/>
    <property type="match status" value="1"/>
</dbReference>
<dbReference type="Gene3D" id="3.10.400.20">
    <property type="match status" value="1"/>
</dbReference>
<dbReference type="Gene3D" id="3.30.780.10">
    <property type="entry name" value="SUI1-like domain"/>
    <property type="match status" value="1"/>
</dbReference>
<dbReference type="InterPro" id="IPR001950">
    <property type="entry name" value="SUI1"/>
</dbReference>
<dbReference type="InterPro" id="IPR036877">
    <property type="entry name" value="SUI1_dom_sf"/>
</dbReference>
<dbReference type="Proteomes" id="UP001515480">
    <property type="component" value="Unassembled WGS sequence"/>
</dbReference>
<organism evidence="6 7">
    <name type="scientific">Prymnesium parvum</name>
    <name type="common">Toxic golden alga</name>
    <dbReference type="NCBI Taxonomy" id="97485"/>
    <lineage>
        <taxon>Eukaryota</taxon>
        <taxon>Haptista</taxon>
        <taxon>Haptophyta</taxon>
        <taxon>Prymnesiophyceae</taxon>
        <taxon>Prymnesiales</taxon>
        <taxon>Prymnesiaceae</taxon>
        <taxon>Prymnesium</taxon>
    </lineage>
</organism>
<evidence type="ECO:0000259" key="3">
    <source>
        <dbReference type="Pfam" id="PF17832"/>
    </source>
</evidence>
<evidence type="ECO:0000259" key="4">
    <source>
        <dbReference type="Pfam" id="PF25304"/>
    </source>
</evidence>
<dbReference type="Pfam" id="PF26292">
    <property type="entry name" value="PUA_elF2D"/>
    <property type="match status" value="1"/>
</dbReference>
<dbReference type="EMBL" id="JBGBPQ010000008">
    <property type="protein sequence ID" value="KAL1520676.1"/>
    <property type="molecule type" value="Genomic_DNA"/>
</dbReference>
<evidence type="ECO:0000259" key="5">
    <source>
        <dbReference type="Pfam" id="PF26292"/>
    </source>
</evidence>
<dbReference type="Pfam" id="PF01253">
    <property type="entry name" value="SUI1"/>
    <property type="match status" value="1"/>
</dbReference>
<feature type="region of interest" description="Disordered" evidence="1">
    <location>
        <begin position="207"/>
        <end position="270"/>
    </location>
</feature>
<evidence type="ECO:0008006" key="8">
    <source>
        <dbReference type="Google" id="ProtNLM"/>
    </source>
</evidence>